<evidence type="ECO:0000256" key="3">
    <source>
        <dbReference type="ARBA" id="ARBA00023136"/>
    </source>
</evidence>
<dbReference type="SUPFAM" id="SSF58104">
    <property type="entry name" value="Methyl-accepting chemotaxis protein (MCP) signaling domain"/>
    <property type="match status" value="1"/>
</dbReference>
<dbReference type="PANTHER" id="PTHR32089">
    <property type="entry name" value="METHYL-ACCEPTING CHEMOTAXIS PROTEIN MCPB"/>
    <property type="match status" value="1"/>
</dbReference>
<dbReference type="SMART" id="SM00304">
    <property type="entry name" value="HAMP"/>
    <property type="match status" value="1"/>
</dbReference>
<evidence type="ECO:0000313" key="12">
    <source>
        <dbReference type="Proteomes" id="UP000000271"/>
    </source>
</evidence>
<dbReference type="HOGENOM" id="CLU_000445_107_27_9"/>
<dbReference type="PROSITE" id="PS50111">
    <property type="entry name" value="CHEMOTAXIS_TRANSDUC_2"/>
    <property type="match status" value="1"/>
</dbReference>
<dbReference type="Pfam" id="PF00672">
    <property type="entry name" value="HAMP"/>
    <property type="match status" value="1"/>
</dbReference>
<comment type="similarity">
    <text evidence="5">Belongs to the methyl-accepting chemotaxis (MCP) protein family.</text>
</comment>
<dbReference type="EMBL" id="CP001791">
    <property type="protein sequence ID" value="ADH98728.1"/>
    <property type="molecule type" value="Genomic_DNA"/>
</dbReference>
<feature type="domain" description="HAMP" evidence="10">
    <location>
        <begin position="204"/>
        <end position="257"/>
    </location>
</feature>
<dbReference type="Proteomes" id="UP000000271">
    <property type="component" value="Chromosome"/>
</dbReference>
<dbReference type="eggNOG" id="COG0840">
    <property type="taxonomic scope" value="Bacteria"/>
</dbReference>
<dbReference type="PROSITE" id="PS50885">
    <property type="entry name" value="HAMP"/>
    <property type="match status" value="1"/>
</dbReference>
<evidence type="ECO:0000256" key="4">
    <source>
        <dbReference type="ARBA" id="ARBA00023224"/>
    </source>
</evidence>
<dbReference type="Pfam" id="PF00015">
    <property type="entry name" value="MCPsignal"/>
    <property type="match status" value="1"/>
</dbReference>
<keyword evidence="7" id="KW-0175">Coiled coil</keyword>
<evidence type="ECO:0000259" key="10">
    <source>
        <dbReference type="PROSITE" id="PS50885"/>
    </source>
</evidence>
<keyword evidence="4 6" id="KW-0807">Transducer</keyword>
<evidence type="ECO:0000256" key="7">
    <source>
        <dbReference type="SAM" id="Coils"/>
    </source>
</evidence>
<evidence type="ECO:0000256" key="1">
    <source>
        <dbReference type="ARBA" id="ARBA00004236"/>
    </source>
</evidence>
<dbReference type="RefSeq" id="WP_013172152.1">
    <property type="nucleotide sequence ID" value="NC_014219.1"/>
</dbReference>
<feature type="transmembrane region" description="Helical" evidence="8">
    <location>
        <begin position="182"/>
        <end position="202"/>
    </location>
</feature>
<dbReference type="GO" id="GO:0007165">
    <property type="term" value="P:signal transduction"/>
    <property type="evidence" value="ECO:0007669"/>
    <property type="project" value="UniProtKB-KW"/>
</dbReference>
<reference evidence="11" key="1">
    <citation type="submission" date="2009-10" db="EMBL/GenBank/DDBJ databases">
        <title>Complete sequence of Bacillus selenitireducens MLS10.</title>
        <authorList>
            <consortium name="US DOE Joint Genome Institute"/>
            <person name="Lucas S."/>
            <person name="Copeland A."/>
            <person name="Lapidus A."/>
            <person name="Glavina del Rio T."/>
            <person name="Dalin E."/>
            <person name="Tice H."/>
            <person name="Bruce D."/>
            <person name="Goodwin L."/>
            <person name="Pitluck S."/>
            <person name="Sims D."/>
            <person name="Brettin T."/>
            <person name="Detter J.C."/>
            <person name="Han C."/>
            <person name="Larimer F."/>
            <person name="Land M."/>
            <person name="Hauser L."/>
            <person name="Kyrpides N."/>
            <person name="Ovchinnikova G."/>
            <person name="Stolz J."/>
        </authorList>
    </citation>
    <scope>NUCLEOTIDE SEQUENCE [LARGE SCALE GENOMIC DNA]</scope>
    <source>
        <strain evidence="11">MLS10</strain>
    </source>
</reference>
<keyword evidence="8" id="KW-1133">Transmembrane helix</keyword>
<comment type="subcellular location">
    <subcellularLocation>
        <location evidence="1">Cell membrane</location>
    </subcellularLocation>
</comment>
<dbReference type="GO" id="GO:0005886">
    <property type="term" value="C:plasma membrane"/>
    <property type="evidence" value="ECO:0007669"/>
    <property type="project" value="UniProtKB-SubCell"/>
</dbReference>
<keyword evidence="8" id="KW-0812">Transmembrane</keyword>
<dbReference type="KEGG" id="bse:Bsel_1215"/>
<proteinExistence type="inferred from homology"/>
<keyword evidence="12" id="KW-1185">Reference proteome</keyword>
<dbReference type="AlphaFoldDB" id="D6XSE2"/>
<protein>
    <submittedName>
        <fullName evidence="11">Methyl-accepting chemotaxis sensory transducer</fullName>
    </submittedName>
</protein>
<dbReference type="STRING" id="439292.Bsel_1215"/>
<evidence type="ECO:0000256" key="2">
    <source>
        <dbReference type="ARBA" id="ARBA00022475"/>
    </source>
</evidence>
<dbReference type="Gene3D" id="6.10.340.10">
    <property type="match status" value="1"/>
</dbReference>
<keyword evidence="3 8" id="KW-0472">Membrane</keyword>
<evidence type="ECO:0000313" key="11">
    <source>
        <dbReference type="EMBL" id="ADH98728.1"/>
    </source>
</evidence>
<feature type="transmembrane region" description="Helical" evidence="8">
    <location>
        <begin position="14"/>
        <end position="34"/>
    </location>
</feature>
<gene>
    <name evidence="11" type="ordered locus">Bsel_1215</name>
</gene>
<dbReference type="InterPro" id="IPR004089">
    <property type="entry name" value="MCPsignal_dom"/>
</dbReference>
<name>D6XSE2_BACIE</name>
<dbReference type="SMART" id="SM00283">
    <property type="entry name" value="MA"/>
    <property type="match status" value="1"/>
</dbReference>
<feature type="coiled-coil region" evidence="7">
    <location>
        <begin position="536"/>
        <end position="563"/>
    </location>
</feature>
<evidence type="ECO:0000256" key="8">
    <source>
        <dbReference type="SAM" id="Phobius"/>
    </source>
</evidence>
<evidence type="ECO:0000256" key="5">
    <source>
        <dbReference type="ARBA" id="ARBA00029447"/>
    </source>
</evidence>
<dbReference type="PANTHER" id="PTHR32089:SF112">
    <property type="entry name" value="LYSOZYME-LIKE PROTEIN-RELATED"/>
    <property type="match status" value="1"/>
</dbReference>
<evidence type="ECO:0000256" key="6">
    <source>
        <dbReference type="PROSITE-ProRule" id="PRU00284"/>
    </source>
</evidence>
<feature type="domain" description="Methyl-accepting transducer" evidence="9">
    <location>
        <begin position="276"/>
        <end position="547"/>
    </location>
</feature>
<accession>D6XSE2</accession>
<dbReference type="InterPro" id="IPR003660">
    <property type="entry name" value="HAMP_dom"/>
</dbReference>
<dbReference type="Gene3D" id="1.10.287.950">
    <property type="entry name" value="Methyl-accepting chemotaxis protein"/>
    <property type="match status" value="1"/>
</dbReference>
<evidence type="ECO:0000259" key="9">
    <source>
        <dbReference type="PROSITE" id="PS50111"/>
    </source>
</evidence>
<dbReference type="CDD" id="cd06225">
    <property type="entry name" value="HAMP"/>
    <property type="match status" value="1"/>
</dbReference>
<keyword evidence="2" id="KW-1003">Cell membrane</keyword>
<organism evidence="11 12">
    <name type="scientific">Bacillus selenitireducens (strain ATCC 700615 / DSM 15326 / MLS10)</name>
    <dbReference type="NCBI Taxonomy" id="439292"/>
    <lineage>
        <taxon>Bacteria</taxon>
        <taxon>Bacillati</taxon>
        <taxon>Bacillota</taxon>
        <taxon>Bacilli</taxon>
        <taxon>Bacillales</taxon>
        <taxon>Bacillaceae</taxon>
        <taxon>Salisediminibacterium</taxon>
    </lineage>
</organism>
<sequence>MIQYIRDASLRKKILGTFSIVIMLLIVSSITTYIQMSQVGGEMDEYGEANERAVAATEVAALVRATYILKSDELRTGEEMDTAQFETWTTTLNSHLSLLEEGLQEEEQLALLASVQENLEAFYNQIERVPDQVGPIQNQRMDELADLRGDVVDDALALTNVIQGQAEVAEANVIGIIDDNSLFFSVVIGLNIILGTVFFYLLSRNMSRSLNEVVGRMEAISEGNIHVSEIEVKGKDEMGQMGLAVNRMLGSLKEMVGKISESSDQVAASSEELLASASETSRATEEISESIQEVALGADKQLNKASDNSQIVSEMRSQVDRATSAIDEVDQVTENANEKTVQGKQTLEMTISQIHEIQGVTKDIDESVQRVSERSDQIGNIIKLINDVAEQTNLLALNAAIEAARAGEHGKGFAVVADEVRKLAEQTGNATGDIQKLIEEMQVEVSRSVDYTQSGSKAVELGTDYANQAGKAFDDVDDAVVAVTKRMADVTGIMKEIKEGIGNVEDSVSETKALSESSAGYSENVAASAEEQTASMEEVHASANQLADMAEELQEVIAAFNKS</sequence>